<organism evidence="1 2">
    <name type="scientific">Gracilimonas mengyeensis</name>
    <dbReference type="NCBI Taxonomy" id="1302730"/>
    <lineage>
        <taxon>Bacteria</taxon>
        <taxon>Pseudomonadati</taxon>
        <taxon>Balneolota</taxon>
        <taxon>Balneolia</taxon>
        <taxon>Balneolales</taxon>
        <taxon>Balneolaceae</taxon>
        <taxon>Gracilimonas</taxon>
    </lineage>
</organism>
<keyword evidence="2" id="KW-1185">Reference proteome</keyword>
<sequence length="129" mass="14518">MSDLSTTLTDEEKQQIAQKDDFHIAPYREDGETFGTLTWIWVVEVEGELYVRAYNGTSSSWYQSAIEQKAGKIEAAGMEKKVRFEPVKGESINDKIDEAYKDKYSGSPYLSPMISERARAATVKVLPGN</sequence>
<proteinExistence type="predicted"/>
<protein>
    <recommendedName>
        <fullName evidence="3">DUF2255 family protein</fullName>
    </recommendedName>
</protein>
<evidence type="ECO:0000313" key="1">
    <source>
        <dbReference type="EMBL" id="SMO65289.1"/>
    </source>
</evidence>
<dbReference type="OrthoDB" id="162563at2"/>
<reference evidence="1 2" key="1">
    <citation type="submission" date="2017-05" db="EMBL/GenBank/DDBJ databases">
        <authorList>
            <person name="Varghese N."/>
            <person name="Submissions S."/>
        </authorList>
    </citation>
    <scope>NUCLEOTIDE SEQUENCE [LARGE SCALE GENOMIC DNA]</scope>
    <source>
        <strain evidence="1 2">DSM 21985</strain>
    </source>
</reference>
<accession>A0A521D0S1</accession>
<dbReference type="InterPro" id="IPR016888">
    <property type="entry name" value="UCP028498"/>
</dbReference>
<dbReference type="EMBL" id="FXTP01000007">
    <property type="protein sequence ID" value="SMO65289.1"/>
    <property type="molecule type" value="Genomic_DNA"/>
</dbReference>
<dbReference type="PIRSF" id="PIRSF028498">
    <property type="entry name" value="UCP028498"/>
    <property type="match status" value="1"/>
</dbReference>
<dbReference type="AlphaFoldDB" id="A0A521D0S1"/>
<evidence type="ECO:0000313" key="2">
    <source>
        <dbReference type="Proteomes" id="UP000317557"/>
    </source>
</evidence>
<gene>
    <name evidence="1" type="ORF">SAMN06265219_1076</name>
</gene>
<evidence type="ECO:0008006" key="3">
    <source>
        <dbReference type="Google" id="ProtNLM"/>
    </source>
</evidence>
<dbReference type="Pfam" id="PF10012">
    <property type="entry name" value="DUF2255"/>
    <property type="match status" value="1"/>
</dbReference>
<dbReference type="RefSeq" id="WP_142454262.1">
    <property type="nucleotide sequence ID" value="NZ_FXTP01000007.1"/>
</dbReference>
<name>A0A521D0S1_9BACT</name>
<dbReference type="Proteomes" id="UP000317557">
    <property type="component" value="Unassembled WGS sequence"/>
</dbReference>